<evidence type="ECO:0000313" key="2">
    <source>
        <dbReference type="Proteomes" id="UP000189137"/>
    </source>
</evidence>
<dbReference type="EMBL" id="FUPS01000014">
    <property type="protein sequence ID" value="SJT00840.1"/>
    <property type="molecule type" value="Genomic_DNA"/>
</dbReference>
<sequence>MKRFAVKDAGNVIVKDKVTGEVLFYSQDLNAFNFKLDSESVYAKAKGANTIAFDGAITASLTMEQEVIQMAQLAMLLSSDIDEKTAKVGKRKVLTSDSTKKVTLENIKPVANSISVYSIESDGISIIKKLQFTSSVTGANTEITISTADFNAGDKVAVFYLEEIPKAKVVKIKEESTAPNYVVEAEVMVKTVDGEYMVLYMSVPNAKAQRSIELNLTAENPSGFNMTLDVLPDENKEYATFTFIGDENLNPARMASMLGVELEDEKDTKPKK</sequence>
<dbReference type="RefSeq" id="WP_018112682.1">
    <property type="nucleotide sequence ID" value="NZ_BINM01000001.1"/>
</dbReference>
<protein>
    <submittedName>
        <fullName evidence="1">Uncharacterized protein</fullName>
    </submittedName>
</protein>
<gene>
    <name evidence="1" type="ORF">SAMEA3375112_03415</name>
</gene>
<dbReference type="AlphaFoldDB" id="A0A9X8RLL9"/>
<name>A0A9X8RLL9_CLODI</name>
<organism evidence="1 2">
    <name type="scientific">Clostridioides difficile</name>
    <name type="common">Peptoclostridium difficile</name>
    <dbReference type="NCBI Taxonomy" id="1496"/>
    <lineage>
        <taxon>Bacteria</taxon>
        <taxon>Bacillati</taxon>
        <taxon>Bacillota</taxon>
        <taxon>Clostridia</taxon>
        <taxon>Peptostreptococcales</taxon>
        <taxon>Peptostreptococcaceae</taxon>
        <taxon>Clostridioides</taxon>
    </lineage>
</organism>
<dbReference type="Proteomes" id="UP000189137">
    <property type="component" value="Unassembled WGS sequence"/>
</dbReference>
<reference evidence="1 2" key="1">
    <citation type="submission" date="2017-02" db="EMBL/GenBank/DDBJ databases">
        <authorList>
            <consortium name="Pathogen Informatics"/>
        </authorList>
    </citation>
    <scope>NUCLEOTIDE SEQUENCE [LARGE SCALE GENOMIC DNA]</scope>
    <source>
        <strain evidence="1 2">VRECD0157</strain>
    </source>
</reference>
<accession>A0A9X8RLL9</accession>
<comment type="caution">
    <text evidence="1">The sequence shown here is derived from an EMBL/GenBank/DDBJ whole genome shotgun (WGS) entry which is preliminary data.</text>
</comment>
<proteinExistence type="predicted"/>
<evidence type="ECO:0000313" key="1">
    <source>
        <dbReference type="EMBL" id="SJT00840.1"/>
    </source>
</evidence>